<reference evidence="22" key="1">
    <citation type="submission" date="2023-08" db="EMBL/GenBank/DDBJ databases">
        <title>Pelteobagrus vachellii genome.</title>
        <authorList>
            <person name="Liu H."/>
        </authorList>
    </citation>
    <scope>NUCLEOTIDE SEQUENCE</scope>
    <source>
        <strain evidence="22">PRFRI_2022a</strain>
        <tissue evidence="22">Muscle</tissue>
    </source>
</reference>
<dbReference type="Gene3D" id="2.170.270.10">
    <property type="entry name" value="SET domain"/>
    <property type="match status" value="1"/>
</dbReference>
<dbReference type="Pfam" id="PF21549">
    <property type="entry name" value="PRDM2_PR"/>
    <property type="match status" value="1"/>
</dbReference>
<dbReference type="SUPFAM" id="SSF82199">
    <property type="entry name" value="SET domain"/>
    <property type="match status" value="1"/>
</dbReference>
<feature type="compositionally biased region" description="Polar residues" evidence="18">
    <location>
        <begin position="91"/>
        <end position="106"/>
    </location>
</feature>
<evidence type="ECO:0000256" key="9">
    <source>
        <dbReference type="ARBA" id="ARBA00022771"/>
    </source>
</evidence>
<dbReference type="InterPro" id="IPR050331">
    <property type="entry name" value="Zinc_finger"/>
</dbReference>
<evidence type="ECO:0000256" key="1">
    <source>
        <dbReference type="ARBA" id="ARBA00003767"/>
    </source>
</evidence>
<keyword evidence="7" id="KW-0479">Metal-binding</keyword>
<feature type="domain" description="C2H2-type" evidence="19">
    <location>
        <begin position="719"/>
        <end position="746"/>
    </location>
</feature>
<dbReference type="SMART" id="SM00980">
    <property type="entry name" value="THAP"/>
    <property type="match status" value="1"/>
</dbReference>
<comment type="function">
    <text evidence="1">May be involved in transcriptional regulation.</text>
</comment>
<dbReference type="GO" id="GO:0008270">
    <property type="term" value="F:zinc ion binding"/>
    <property type="evidence" value="ECO:0007669"/>
    <property type="project" value="UniProtKB-KW"/>
</dbReference>
<dbReference type="InterPro" id="IPR006612">
    <property type="entry name" value="THAP_Znf"/>
</dbReference>
<dbReference type="InterPro" id="IPR001214">
    <property type="entry name" value="SET_dom"/>
</dbReference>
<evidence type="ECO:0000256" key="17">
    <source>
        <dbReference type="SAM" id="Coils"/>
    </source>
</evidence>
<dbReference type="PROSITE" id="PS50280">
    <property type="entry name" value="SET"/>
    <property type="match status" value="1"/>
</dbReference>
<dbReference type="Gene3D" id="3.30.160.60">
    <property type="entry name" value="Classic Zinc Finger"/>
    <property type="match status" value="6"/>
</dbReference>
<feature type="region of interest" description="Disordered" evidence="18">
    <location>
        <begin position="85"/>
        <end position="106"/>
    </location>
</feature>
<dbReference type="SMART" id="SM00317">
    <property type="entry name" value="SET"/>
    <property type="match status" value="1"/>
</dbReference>
<dbReference type="FunFam" id="3.30.160.60:FF:001270">
    <property type="entry name" value="zinc finger protein 583 isoform X1"/>
    <property type="match status" value="1"/>
</dbReference>
<feature type="domain" description="C2H2-type" evidence="19">
    <location>
        <begin position="607"/>
        <end position="634"/>
    </location>
</feature>
<evidence type="ECO:0000256" key="3">
    <source>
        <dbReference type="ARBA" id="ARBA00006991"/>
    </source>
</evidence>
<evidence type="ECO:0000256" key="13">
    <source>
        <dbReference type="ARBA" id="ARBA00023163"/>
    </source>
</evidence>
<dbReference type="PROSITE" id="PS50950">
    <property type="entry name" value="ZF_THAP"/>
    <property type="match status" value="1"/>
</dbReference>
<keyword evidence="11" id="KW-0805">Transcription regulation</keyword>
<dbReference type="SMART" id="SM00355">
    <property type="entry name" value="ZnF_C2H2"/>
    <property type="match status" value="7"/>
</dbReference>
<keyword evidence="8" id="KW-0677">Repeat</keyword>
<feature type="domain" description="C2H2-type" evidence="19">
    <location>
        <begin position="579"/>
        <end position="606"/>
    </location>
</feature>
<keyword evidence="14" id="KW-0539">Nucleus</keyword>
<dbReference type="SMART" id="SM00692">
    <property type="entry name" value="DM3"/>
    <property type="match status" value="1"/>
</dbReference>
<dbReference type="PROSITE" id="PS00028">
    <property type="entry name" value="ZINC_FINGER_C2H2_1"/>
    <property type="match status" value="6"/>
</dbReference>
<evidence type="ECO:0000256" key="7">
    <source>
        <dbReference type="ARBA" id="ARBA00022723"/>
    </source>
</evidence>
<dbReference type="InterPro" id="IPR046341">
    <property type="entry name" value="SET_dom_sf"/>
</dbReference>
<evidence type="ECO:0000256" key="11">
    <source>
        <dbReference type="ARBA" id="ARBA00023015"/>
    </source>
</evidence>
<evidence type="ECO:0000256" key="5">
    <source>
        <dbReference type="ARBA" id="ARBA00022679"/>
    </source>
</evidence>
<dbReference type="FunFam" id="3.30.160.60:FF:002005">
    <property type="entry name" value="Zinc finger protein 200"/>
    <property type="match status" value="1"/>
</dbReference>
<dbReference type="FunFam" id="3.30.160.60:FF:000690">
    <property type="entry name" value="Zinc finger protein 354C"/>
    <property type="match status" value="1"/>
</dbReference>
<name>A0AA88MDH3_TACVA</name>
<evidence type="ECO:0000256" key="14">
    <source>
        <dbReference type="ARBA" id="ARBA00023242"/>
    </source>
</evidence>
<evidence type="ECO:0000256" key="15">
    <source>
        <dbReference type="PROSITE-ProRule" id="PRU00042"/>
    </source>
</evidence>
<evidence type="ECO:0000256" key="18">
    <source>
        <dbReference type="SAM" id="MobiDB-lite"/>
    </source>
</evidence>
<dbReference type="Proteomes" id="UP001187315">
    <property type="component" value="Unassembled WGS sequence"/>
</dbReference>
<dbReference type="EMBL" id="JAVHJS010000015">
    <property type="protein sequence ID" value="KAK2834130.1"/>
    <property type="molecule type" value="Genomic_DNA"/>
</dbReference>
<feature type="domain" description="C2H2-type" evidence="19">
    <location>
        <begin position="663"/>
        <end position="690"/>
    </location>
</feature>
<dbReference type="GO" id="GO:0005634">
    <property type="term" value="C:nucleus"/>
    <property type="evidence" value="ECO:0007669"/>
    <property type="project" value="UniProtKB-SubCell"/>
</dbReference>
<comment type="similarity">
    <text evidence="3">Belongs to the krueppel C2H2-type zinc-finger protein family.</text>
</comment>
<dbReference type="CDD" id="cd19193">
    <property type="entry name" value="PR-SET_PRDM7_9"/>
    <property type="match status" value="1"/>
</dbReference>
<dbReference type="PROSITE" id="PS50157">
    <property type="entry name" value="ZINC_FINGER_C2H2_2"/>
    <property type="match status" value="7"/>
</dbReference>
<evidence type="ECO:0000256" key="10">
    <source>
        <dbReference type="ARBA" id="ARBA00022833"/>
    </source>
</evidence>
<keyword evidence="5" id="KW-0808">Transferase</keyword>
<protein>
    <recommendedName>
        <fullName evidence="24">Histone-lysine N-methyltransferase PRDM9-like</fullName>
    </recommendedName>
</protein>
<dbReference type="InterPro" id="IPR038441">
    <property type="entry name" value="THAP_Znf_sf"/>
</dbReference>
<keyword evidence="13" id="KW-0804">Transcription</keyword>
<feature type="domain" description="C2H2-type" evidence="19">
    <location>
        <begin position="513"/>
        <end position="541"/>
    </location>
</feature>
<evidence type="ECO:0000256" key="8">
    <source>
        <dbReference type="ARBA" id="ARBA00022737"/>
    </source>
</evidence>
<keyword evidence="9 15" id="KW-0863">Zinc-finger</keyword>
<keyword evidence="6" id="KW-0949">S-adenosyl-L-methionine</keyword>
<evidence type="ECO:0000256" key="4">
    <source>
        <dbReference type="ARBA" id="ARBA00022603"/>
    </source>
</evidence>
<evidence type="ECO:0000256" key="16">
    <source>
        <dbReference type="PROSITE-ProRule" id="PRU00309"/>
    </source>
</evidence>
<dbReference type="PANTHER" id="PTHR16515">
    <property type="entry name" value="PR DOMAIN ZINC FINGER PROTEIN"/>
    <property type="match status" value="1"/>
</dbReference>
<dbReference type="GO" id="GO:0042054">
    <property type="term" value="F:histone methyltransferase activity"/>
    <property type="evidence" value="ECO:0007669"/>
    <property type="project" value="InterPro"/>
</dbReference>
<evidence type="ECO:0000256" key="12">
    <source>
        <dbReference type="ARBA" id="ARBA00023125"/>
    </source>
</evidence>
<evidence type="ECO:0000256" key="2">
    <source>
        <dbReference type="ARBA" id="ARBA00004123"/>
    </source>
</evidence>
<organism evidence="22 23">
    <name type="scientific">Tachysurus vachellii</name>
    <name type="common">Darkbarbel catfish</name>
    <name type="synonym">Pelteobagrus vachellii</name>
    <dbReference type="NCBI Taxonomy" id="175792"/>
    <lineage>
        <taxon>Eukaryota</taxon>
        <taxon>Metazoa</taxon>
        <taxon>Chordata</taxon>
        <taxon>Craniata</taxon>
        <taxon>Vertebrata</taxon>
        <taxon>Euteleostomi</taxon>
        <taxon>Actinopterygii</taxon>
        <taxon>Neopterygii</taxon>
        <taxon>Teleostei</taxon>
        <taxon>Ostariophysi</taxon>
        <taxon>Siluriformes</taxon>
        <taxon>Bagridae</taxon>
        <taxon>Tachysurus</taxon>
    </lineage>
</organism>
<dbReference type="Pfam" id="PF00096">
    <property type="entry name" value="zf-C2H2"/>
    <property type="match status" value="4"/>
</dbReference>
<comment type="subcellular location">
    <subcellularLocation>
        <location evidence="2">Nucleus</location>
    </subcellularLocation>
</comment>
<dbReference type="PANTHER" id="PTHR16515:SF58">
    <property type="entry name" value="ZINC FINGER PROTEIN 22"/>
    <property type="match status" value="1"/>
</dbReference>
<dbReference type="Gene3D" id="6.20.210.20">
    <property type="entry name" value="THAP domain"/>
    <property type="match status" value="1"/>
</dbReference>
<keyword evidence="10" id="KW-0862">Zinc</keyword>
<evidence type="ECO:0000256" key="6">
    <source>
        <dbReference type="ARBA" id="ARBA00022691"/>
    </source>
</evidence>
<dbReference type="GO" id="GO:0003677">
    <property type="term" value="F:DNA binding"/>
    <property type="evidence" value="ECO:0007669"/>
    <property type="project" value="UniProtKB-UniRule"/>
</dbReference>
<feature type="domain" description="THAP-type" evidence="21">
    <location>
        <begin position="1"/>
        <end position="83"/>
    </location>
</feature>
<feature type="coiled-coil region" evidence="17">
    <location>
        <begin position="126"/>
        <end position="153"/>
    </location>
</feature>
<accession>A0AA88MDH3</accession>
<evidence type="ECO:0000259" key="19">
    <source>
        <dbReference type="PROSITE" id="PS50157"/>
    </source>
</evidence>
<dbReference type="InterPro" id="IPR013087">
    <property type="entry name" value="Znf_C2H2_type"/>
</dbReference>
<gene>
    <name evidence="22" type="ORF">Q7C36_014831</name>
</gene>
<feature type="domain" description="SET" evidence="20">
    <location>
        <begin position="367"/>
        <end position="481"/>
    </location>
</feature>
<dbReference type="InterPro" id="IPR036236">
    <property type="entry name" value="Znf_C2H2_sf"/>
</dbReference>
<dbReference type="SUPFAM" id="SSF57667">
    <property type="entry name" value="beta-beta-alpha zinc fingers"/>
    <property type="match status" value="3"/>
</dbReference>
<keyword evidence="12 16" id="KW-0238">DNA-binding</keyword>
<dbReference type="AlphaFoldDB" id="A0AA88MDH3"/>
<dbReference type="InterPro" id="IPR044417">
    <property type="entry name" value="PRDM7_9_PR-SET"/>
</dbReference>
<evidence type="ECO:0000259" key="21">
    <source>
        <dbReference type="PROSITE" id="PS50950"/>
    </source>
</evidence>
<evidence type="ECO:0000313" key="23">
    <source>
        <dbReference type="Proteomes" id="UP001187315"/>
    </source>
</evidence>
<keyword evidence="17" id="KW-0175">Coiled coil</keyword>
<evidence type="ECO:0008006" key="24">
    <source>
        <dbReference type="Google" id="ProtNLM"/>
    </source>
</evidence>
<dbReference type="FunFam" id="3.30.160.60:FF:002604">
    <property type="entry name" value="Zinc finger protein 715"/>
    <property type="match status" value="1"/>
</dbReference>
<dbReference type="GO" id="GO:0032259">
    <property type="term" value="P:methylation"/>
    <property type="evidence" value="ECO:0007669"/>
    <property type="project" value="UniProtKB-KW"/>
</dbReference>
<keyword evidence="4" id="KW-0489">Methyltransferase</keyword>
<comment type="caution">
    <text evidence="22">The sequence shown here is derived from an EMBL/GenBank/DDBJ whole genome shotgun (WGS) entry which is preliminary data.</text>
</comment>
<dbReference type="GO" id="GO:0010468">
    <property type="term" value="P:regulation of gene expression"/>
    <property type="evidence" value="ECO:0007669"/>
    <property type="project" value="TreeGrafter"/>
</dbReference>
<proteinExistence type="inferred from homology"/>
<dbReference type="SUPFAM" id="SSF57716">
    <property type="entry name" value="Glucocorticoid receptor-like (DNA-binding domain)"/>
    <property type="match status" value="1"/>
</dbReference>
<dbReference type="FunFam" id="3.30.160.60:FF:001134">
    <property type="entry name" value="Zinc finger protein 70"/>
    <property type="match status" value="1"/>
</dbReference>
<sequence>MPDFCAAYRCSNERNIKTKQQGITFHKFPSDKQRRQSWTLALRREGFEPKGRTLLCSCHFRPEDFDRTGQTIRLRQGATPSIFNFSDHLSKQPSSSRLSRTSNKATDQSVLDHTYAFDPVKAKEKLAVSQEKVEKLQRDVRNAKDRRKKKTNLLMESAEVCMTSEVGTSDCKEFVVPIAVDQQKPIKKEELEDEGFLYGVSSSPVGRVDTADQQTGGFQRKPVKEEEPEDDEFLYCDDSGSDFINKCEVHSPALFISDTPVTEVCTTSELSTSDCKEFVVPIAVDQQKPIKKEELEDEGFLYADQQTGGFQRSPMKEEEHEDDEFLYCEDCKSYFINKCEVHGPALFISDTPVPLGIADRAIQTLPPGLEVRKSDVPDAGLGVFNKGDTIPLGAHFGPYEGDLVDKEEAMNSGYSWVIFRSSQCEKYIDGQREMHSNWMRYVNCARNEEEQNLVAFQYRGGILYRCCQPIKPGQELLMWYKDDYGKNLGLVFDSLWKKKCSSKDMNDDPLQLFSCTCCQLSYTYQFDLDSHIRRSHSEEYTRWLRSSGNKNVVTIRSSNIQQTYSDKLHTNRQRQKETFNCSKCGKDFISVCKLSKHQCVYTREKPYSCTQCGKRFTHQRNLGQHLRIHTGEKPYYCPHCGKSFNNGSNYRQHQRIHTGEKPYHCRQCGKSFTNHCHLRQHQQIHTGEKPYRCSQCGKSFNQQRYLERHQRIHTGEKPYYCSECGKSFSRQSHFQTHERVHTGEKP</sequence>
<feature type="domain" description="C2H2-type" evidence="19">
    <location>
        <begin position="635"/>
        <end position="662"/>
    </location>
</feature>
<evidence type="ECO:0000259" key="20">
    <source>
        <dbReference type="PROSITE" id="PS50280"/>
    </source>
</evidence>
<feature type="domain" description="C2H2-type" evidence="19">
    <location>
        <begin position="691"/>
        <end position="718"/>
    </location>
</feature>
<dbReference type="Pfam" id="PF05485">
    <property type="entry name" value="THAP"/>
    <property type="match status" value="1"/>
</dbReference>
<keyword evidence="23" id="KW-1185">Reference proteome</keyword>
<evidence type="ECO:0000313" key="22">
    <source>
        <dbReference type="EMBL" id="KAK2834130.1"/>
    </source>
</evidence>